<dbReference type="FunFam" id="3.30.160.60:FF:000770">
    <property type="entry name" value="zinc finger protein 16"/>
    <property type="match status" value="1"/>
</dbReference>
<feature type="domain" description="C2H2-type" evidence="13">
    <location>
        <begin position="288"/>
        <end position="315"/>
    </location>
</feature>
<reference evidence="14" key="2">
    <citation type="submission" date="2025-09" db="UniProtKB">
        <authorList>
            <consortium name="Ensembl"/>
        </authorList>
    </citation>
    <scope>IDENTIFICATION</scope>
</reference>
<feature type="domain" description="C2H2-type" evidence="13">
    <location>
        <begin position="487"/>
        <end position="514"/>
    </location>
</feature>
<dbReference type="FunFam" id="3.30.160.60:FF:000759">
    <property type="entry name" value="zinc finger protein 16"/>
    <property type="match status" value="1"/>
</dbReference>
<evidence type="ECO:0000313" key="15">
    <source>
        <dbReference type="Proteomes" id="UP000694568"/>
    </source>
</evidence>
<keyword evidence="6" id="KW-0862">Zinc</keyword>
<dbReference type="GO" id="GO:0008270">
    <property type="term" value="F:zinc ion binding"/>
    <property type="evidence" value="ECO:0007669"/>
    <property type="project" value="UniProtKB-KW"/>
</dbReference>
<keyword evidence="3" id="KW-0479">Metal-binding</keyword>
<evidence type="ECO:0000256" key="3">
    <source>
        <dbReference type="ARBA" id="ARBA00022723"/>
    </source>
</evidence>
<dbReference type="GO" id="GO:0003677">
    <property type="term" value="F:DNA binding"/>
    <property type="evidence" value="ECO:0007669"/>
    <property type="project" value="UniProtKB-KW"/>
</dbReference>
<keyword evidence="15" id="KW-1185">Reference proteome</keyword>
<evidence type="ECO:0000259" key="13">
    <source>
        <dbReference type="PROSITE" id="PS50157"/>
    </source>
</evidence>
<evidence type="ECO:0000256" key="5">
    <source>
        <dbReference type="ARBA" id="ARBA00022771"/>
    </source>
</evidence>
<feature type="region of interest" description="Disordered" evidence="12">
    <location>
        <begin position="111"/>
        <end position="224"/>
    </location>
</feature>
<evidence type="ECO:0000256" key="8">
    <source>
        <dbReference type="ARBA" id="ARBA00023125"/>
    </source>
</evidence>
<dbReference type="PROSITE" id="PS00028">
    <property type="entry name" value="ZINC_FINGER_C2H2_1"/>
    <property type="match status" value="11"/>
</dbReference>
<feature type="domain" description="C2H2-type" evidence="13">
    <location>
        <begin position="456"/>
        <end position="483"/>
    </location>
</feature>
<evidence type="ECO:0000313" key="14">
    <source>
        <dbReference type="Ensembl" id="ENSSLUP00000051853.1"/>
    </source>
</evidence>
<keyword evidence="10" id="KW-0539">Nucleus</keyword>
<dbReference type="Pfam" id="PF00096">
    <property type="entry name" value="zf-C2H2"/>
    <property type="match status" value="9"/>
</dbReference>
<evidence type="ECO:0000256" key="11">
    <source>
        <dbReference type="PROSITE-ProRule" id="PRU00042"/>
    </source>
</evidence>
<keyword evidence="8" id="KW-0238">DNA-binding</keyword>
<dbReference type="FunFam" id="3.30.160.60:FF:000478">
    <property type="entry name" value="Zinc finger protein 133"/>
    <property type="match status" value="1"/>
</dbReference>
<feature type="region of interest" description="Disordered" evidence="12">
    <location>
        <begin position="47"/>
        <end position="70"/>
    </location>
</feature>
<keyword evidence="9" id="KW-0804">Transcription</keyword>
<feature type="domain" description="C2H2-type" evidence="13">
    <location>
        <begin position="543"/>
        <end position="570"/>
    </location>
</feature>
<evidence type="ECO:0000256" key="6">
    <source>
        <dbReference type="ARBA" id="ARBA00022833"/>
    </source>
</evidence>
<comment type="subcellular location">
    <subcellularLocation>
        <location evidence="1">Nucleus</location>
    </subcellularLocation>
</comment>
<organism evidence="14 15">
    <name type="scientific">Sander lucioperca</name>
    <name type="common">Pike-perch</name>
    <name type="synonym">Perca lucioperca</name>
    <dbReference type="NCBI Taxonomy" id="283035"/>
    <lineage>
        <taxon>Eukaryota</taxon>
        <taxon>Metazoa</taxon>
        <taxon>Chordata</taxon>
        <taxon>Craniata</taxon>
        <taxon>Vertebrata</taxon>
        <taxon>Euteleostomi</taxon>
        <taxon>Actinopterygii</taxon>
        <taxon>Neopterygii</taxon>
        <taxon>Teleostei</taxon>
        <taxon>Neoteleostei</taxon>
        <taxon>Acanthomorphata</taxon>
        <taxon>Eupercaria</taxon>
        <taxon>Perciformes</taxon>
        <taxon>Percoidei</taxon>
        <taxon>Percidae</taxon>
        <taxon>Luciopercinae</taxon>
        <taxon>Sander</taxon>
    </lineage>
</organism>
<feature type="domain" description="C2H2-type" evidence="13">
    <location>
        <begin position="428"/>
        <end position="455"/>
    </location>
</feature>
<comment type="similarity">
    <text evidence="2">Belongs to the krueppel C2H2-type zinc-finger protein family.</text>
</comment>
<dbReference type="Ensembl" id="ENSSLUT00000053377.1">
    <property type="protein sequence ID" value="ENSSLUP00000051853.1"/>
    <property type="gene ID" value="ENSSLUG00000022527.1"/>
</dbReference>
<dbReference type="FunFam" id="3.30.160.60:FF:000099">
    <property type="entry name" value="Zinc finger protein 79"/>
    <property type="match status" value="1"/>
</dbReference>
<dbReference type="Gene3D" id="3.30.160.60">
    <property type="entry name" value="Classic Zinc Finger"/>
    <property type="match status" value="10"/>
</dbReference>
<evidence type="ECO:0000256" key="7">
    <source>
        <dbReference type="ARBA" id="ARBA00023015"/>
    </source>
</evidence>
<keyword evidence="7" id="KW-0805">Transcription regulation</keyword>
<feature type="domain" description="C2H2-type" evidence="13">
    <location>
        <begin position="515"/>
        <end position="542"/>
    </location>
</feature>
<dbReference type="PANTHER" id="PTHR47772:SF11">
    <property type="entry name" value="C2H2-TYPE DOMAIN-CONTAINING PROTEIN"/>
    <property type="match status" value="1"/>
</dbReference>
<dbReference type="GO" id="GO:0005634">
    <property type="term" value="C:nucleus"/>
    <property type="evidence" value="ECO:0007669"/>
    <property type="project" value="UniProtKB-SubCell"/>
</dbReference>
<protein>
    <submittedName>
        <fullName evidence="14">Oocyte zinc finger protein XlCOF6-like</fullName>
    </submittedName>
</protein>
<dbReference type="FunFam" id="3.30.160.60:FF:000218">
    <property type="entry name" value="Zinc finger protein 10"/>
    <property type="match status" value="1"/>
</dbReference>
<feature type="domain" description="C2H2-type" evidence="13">
    <location>
        <begin position="373"/>
        <end position="400"/>
    </location>
</feature>
<reference evidence="14" key="1">
    <citation type="submission" date="2025-08" db="UniProtKB">
        <authorList>
            <consortium name="Ensembl"/>
        </authorList>
    </citation>
    <scope>IDENTIFICATION</scope>
</reference>
<dbReference type="FunFam" id="3.30.160.60:FF:000557">
    <property type="entry name" value="zinc finger and SCAN domain-containing protein 29"/>
    <property type="match status" value="1"/>
</dbReference>
<dbReference type="AlphaFoldDB" id="A0A8D0AF67"/>
<evidence type="ECO:0000256" key="12">
    <source>
        <dbReference type="SAM" id="MobiDB-lite"/>
    </source>
</evidence>
<accession>A0A8D0AF67</accession>
<evidence type="ECO:0000256" key="2">
    <source>
        <dbReference type="ARBA" id="ARBA00006991"/>
    </source>
</evidence>
<evidence type="ECO:0000256" key="9">
    <source>
        <dbReference type="ARBA" id="ARBA00023163"/>
    </source>
</evidence>
<feature type="domain" description="C2H2-type" evidence="13">
    <location>
        <begin position="571"/>
        <end position="598"/>
    </location>
</feature>
<evidence type="ECO:0000256" key="4">
    <source>
        <dbReference type="ARBA" id="ARBA00022737"/>
    </source>
</evidence>
<proteinExistence type="inferred from homology"/>
<dbReference type="InterPro" id="IPR013087">
    <property type="entry name" value="Znf_C2H2_type"/>
</dbReference>
<dbReference type="PANTHER" id="PTHR47772">
    <property type="entry name" value="ZINC FINGER PROTEIN 200"/>
    <property type="match status" value="1"/>
</dbReference>
<evidence type="ECO:0000256" key="10">
    <source>
        <dbReference type="ARBA" id="ARBA00023242"/>
    </source>
</evidence>
<dbReference type="Proteomes" id="UP000694568">
    <property type="component" value="Unplaced"/>
</dbReference>
<feature type="domain" description="C2H2-type" evidence="13">
    <location>
        <begin position="345"/>
        <end position="372"/>
    </location>
</feature>
<sequence length="640" mass="71284">MLHTNMFSLETFESQISALMETVVDAAVTELSRLLANVNVMAAQQRAAATPEPAMKSEEEESEVTPPEEKHLRNKAITKQFASLMESWTKGAVEKILKMLKVSMCEAEDGPAAEQRAGLNNKTRQTSMKPKAGQVAGPKKPQPESASRSSCQKRKKMEGGPEPAITKENDHIYHRADAATRERNSGSPSEPEAMLTEATSELASDVSAEDGAHDHTDTSTTTSKVNKKKTAGLLKCPSCDKSFALKCMMDRHYLTHSKPHLCPECGKRFARQRQLIAHSRRHTGEKPFECSECGTEFAHKSTFVRHMRQHSVKKPSTHTCTLCENQFTGVLALQRHRCCALKKTFVCSLCPETFECRQSLADHENLHSGDRDFICEMCGESFFSSSSLATHRVTHTQKENCCDVLGLGCSDLSVLKSHLSKHSGEKLFSCEVCGKGCSHKSALQHHMLTHTGEKPYVCETCGKRCGHASALQNHMRIHTGKKPGQQPACDVCGKKFRSSVNLKYHMSIHTGEKPYACDQCDKRFSNPSNLKLHARIHSGEKSYGCNICARRFTQSSSLKLHRRVHTGEKPYWCVVCGKGFIHRGDFKKHQRGHLPDEPRDSGHSEKNCCENLKRHRCITSCTDTLTPLRAKDAPAWPNDV</sequence>
<dbReference type="FunFam" id="3.30.160.60:FF:001954">
    <property type="entry name" value="Zinc finger protein 787"/>
    <property type="match status" value="1"/>
</dbReference>
<feature type="compositionally biased region" description="Basic and acidic residues" evidence="12">
    <location>
        <begin position="165"/>
        <end position="184"/>
    </location>
</feature>
<dbReference type="GeneTree" id="ENSGT01030000234576"/>
<keyword evidence="4" id="KW-0677">Repeat</keyword>
<feature type="domain" description="C2H2-type" evidence="13">
    <location>
        <begin position="260"/>
        <end position="287"/>
    </location>
</feature>
<keyword evidence="5 11" id="KW-0863">Zinc-finger</keyword>
<dbReference type="FunFam" id="3.30.160.60:FF:001450">
    <property type="entry name" value="zinc finger protein 774"/>
    <property type="match status" value="1"/>
</dbReference>
<dbReference type="PROSITE" id="PS50157">
    <property type="entry name" value="ZINC_FINGER_C2H2_2"/>
    <property type="match status" value="11"/>
</dbReference>
<feature type="compositionally biased region" description="Polar residues" evidence="12">
    <location>
        <begin position="118"/>
        <end position="128"/>
    </location>
</feature>
<dbReference type="InterPro" id="IPR050636">
    <property type="entry name" value="C2H2-ZF_domain-containing"/>
</dbReference>
<dbReference type="InterPro" id="IPR036236">
    <property type="entry name" value="Znf_C2H2_sf"/>
</dbReference>
<feature type="domain" description="C2H2-type" evidence="13">
    <location>
        <begin position="234"/>
        <end position="261"/>
    </location>
</feature>
<evidence type="ECO:0000256" key="1">
    <source>
        <dbReference type="ARBA" id="ARBA00004123"/>
    </source>
</evidence>
<gene>
    <name evidence="14" type="primary">LOC116034835</name>
</gene>
<dbReference type="SUPFAM" id="SSF57667">
    <property type="entry name" value="beta-beta-alpha zinc fingers"/>
    <property type="match status" value="7"/>
</dbReference>
<dbReference type="SMART" id="SM00355">
    <property type="entry name" value="ZnF_C2H2"/>
    <property type="match status" value="12"/>
</dbReference>
<name>A0A8D0AF67_SANLU</name>